<gene>
    <name evidence="4" type="ORF">LCGC14_1555010</name>
</gene>
<evidence type="ECO:0000256" key="2">
    <source>
        <dbReference type="ARBA" id="ARBA00022980"/>
    </source>
</evidence>
<proteinExistence type="inferred from homology"/>
<evidence type="ECO:0008006" key="5">
    <source>
        <dbReference type="Google" id="ProtNLM"/>
    </source>
</evidence>
<comment type="caution">
    <text evidence="4">The sequence shown here is derived from an EMBL/GenBank/DDBJ whole genome shotgun (WGS) entry which is preliminary data.</text>
</comment>
<sequence length="68" mass="8142">MAKYKIKTHSGAKRRFYVSGRGKITHRKHHINNFRRKKRPATQRLFSQKLGVPKAEAKRIRKLMPYHT</sequence>
<accession>A0A0F9IP69</accession>
<dbReference type="Pfam" id="PF01632">
    <property type="entry name" value="Ribosomal_L35p"/>
    <property type="match status" value="1"/>
</dbReference>
<reference evidence="4" key="1">
    <citation type="journal article" date="2015" name="Nature">
        <title>Complex archaea that bridge the gap between prokaryotes and eukaryotes.</title>
        <authorList>
            <person name="Spang A."/>
            <person name="Saw J.H."/>
            <person name="Jorgensen S.L."/>
            <person name="Zaremba-Niedzwiedzka K."/>
            <person name="Martijn J."/>
            <person name="Lind A.E."/>
            <person name="van Eijk R."/>
            <person name="Schleper C."/>
            <person name="Guy L."/>
            <person name="Ettema T.J."/>
        </authorList>
    </citation>
    <scope>NUCLEOTIDE SEQUENCE</scope>
</reference>
<name>A0A0F9IP69_9ZZZZ</name>
<comment type="similarity">
    <text evidence="1">Belongs to the bacterial ribosomal protein bL35 family.</text>
</comment>
<dbReference type="AlphaFoldDB" id="A0A0F9IP69"/>
<evidence type="ECO:0000313" key="4">
    <source>
        <dbReference type="EMBL" id="KKM52253.1"/>
    </source>
</evidence>
<dbReference type="GO" id="GO:0006412">
    <property type="term" value="P:translation"/>
    <property type="evidence" value="ECO:0007669"/>
    <property type="project" value="InterPro"/>
</dbReference>
<dbReference type="GO" id="GO:0005840">
    <property type="term" value="C:ribosome"/>
    <property type="evidence" value="ECO:0007669"/>
    <property type="project" value="UniProtKB-KW"/>
</dbReference>
<dbReference type="InterPro" id="IPR037229">
    <property type="entry name" value="Ribosomal_bL35_sf"/>
</dbReference>
<evidence type="ECO:0000256" key="3">
    <source>
        <dbReference type="ARBA" id="ARBA00023274"/>
    </source>
</evidence>
<dbReference type="InterPro" id="IPR021137">
    <property type="entry name" value="Ribosomal_bL35-like"/>
</dbReference>
<keyword evidence="2" id="KW-0689">Ribosomal protein</keyword>
<keyword evidence="3" id="KW-0687">Ribonucleoprotein</keyword>
<evidence type="ECO:0000256" key="1">
    <source>
        <dbReference type="ARBA" id="ARBA00006598"/>
    </source>
</evidence>
<dbReference type="SUPFAM" id="SSF143034">
    <property type="entry name" value="L35p-like"/>
    <property type="match status" value="1"/>
</dbReference>
<organism evidence="4">
    <name type="scientific">marine sediment metagenome</name>
    <dbReference type="NCBI Taxonomy" id="412755"/>
    <lineage>
        <taxon>unclassified sequences</taxon>
        <taxon>metagenomes</taxon>
        <taxon>ecological metagenomes</taxon>
    </lineage>
</organism>
<dbReference type="GO" id="GO:0003735">
    <property type="term" value="F:structural constituent of ribosome"/>
    <property type="evidence" value="ECO:0007669"/>
    <property type="project" value="InterPro"/>
</dbReference>
<dbReference type="EMBL" id="LAZR01011937">
    <property type="protein sequence ID" value="KKM52253.1"/>
    <property type="molecule type" value="Genomic_DNA"/>
</dbReference>
<protein>
    <recommendedName>
        <fullName evidence="5">50S ribosomal protein L35</fullName>
    </recommendedName>
</protein>
<dbReference type="GO" id="GO:1990904">
    <property type="term" value="C:ribonucleoprotein complex"/>
    <property type="evidence" value="ECO:0007669"/>
    <property type="project" value="UniProtKB-KW"/>
</dbReference>
<dbReference type="Gene3D" id="4.10.410.60">
    <property type="match status" value="1"/>
</dbReference>